<evidence type="ECO:0000313" key="2">
    <source>
        <dbReference type="EnsemblProtists" id="EOD31661"/>
    </source>
</evidence>
<dbReference type="PaxDb" id="2903-EOD31661"/>
<dbReference type="Proteomes" id="UP000013827">
    <property type="component" value="Unassembled WGS sequence"/>
</dbReference>
<feature type="region of interest" description="Disordered" evidence="1">
    <location>
        <begin position="55"/>
        <end position="125"/>
    </location>
</feature>
<evidence type="ECO:0000313" key="3">
    <source>
        <dbReference type="Proteomes" id="UP000013827"/>
    </source>
</evidence>
<dbReference type="HOGENOM" id="CLU_974663_0_0_1"/>
<dbReference type="RefSeq" id="XP_005784090.1">
    <property type="nucleotide sequence ID" value="XM_005784033.1"/>
</dbReference>
<dbReference type="GeneID" id="17276935"/>
<name>A0A0D3K7C6_EMIH1</name>
<proteinExistence type="predicted"/>
<dbReference type="EnsemblProtists" id="EOD31661">
    <property type="protein sequence ID" value="EOD31661"/>
    <property type="gene ID" value="EMIHUDRAFT_442163"/>
</dbReference>
<reference evidence="3" key="1">
    <citation type="journal article" date="2013" name="Nature">
        <title>Pan genome of the phytoplankton Emiliania underpins its global distribution.</title>
        <authorList>
            <person name="Read B.A."/>
            <person name="Kegel J."/>
            <person name="Klute M.J."/>
            <person name="Kuo A."/>
            <person name="Lefebvre S.C."/>
            <person name="Maumus F."/>
            <person name="Mayer C."/>
            <person name="Miller J."/>
            <person name="Monier A."/>
            <person name="Salamov A."/>
            <person name="Young J."/>
            <person name="Aguilar M."/>
            <person name="Claverie J.M."/>
            <person name="Frickenhaus S."/>
            <person name="Gonzalez K."/>
            <person name="Herman E.K."/>
            <person name="Lin Y.C."/>
            <person name="Napier J."/>
            <person name="Ogata H."/>
            <person name="Sarno A.F."/>
            <person name="Shmutz J."/>
            <person name="Schroeder D."/>
            <person name="de Vargas C."/>
            <person name="Verret F."/>
            <person name="von Dassow P."/>
            <person name="Valentin K."/>
            <person name="Van de Peer Y."/>
            <person name="Wheeler G."/>
            <person name="Dacks J.B."/>
            <person name="Delwiche C.F."/>
            <person name="Dyhrman S.T."/>
            <person name="Glockner G."/>
            <person name="John U."/>
            <person name="Richards T."/>
            <person name="Worden A.Z."/>
            <person name="Zhang X."/>
            <person name="Grigoriev I.V."/>
            <person name="Allen A.E."/>
            <person name="Bidle K."/>
            <person name="Borodovsky M."/>
            <person name="Bowler C."/>
            <person name="Brownlee C."/>
            <person name="Cock J.M."/>
            <person name="Elias M."/>
            <person name="Gladyshev V.N."/>
            <person name="Groth M."/>
            <person name="Guda C."/>
            <person name="Hadaegh A."/>
            <person name="Iglesias-Rodriguez M.D."/>
            <person name="Jenkins J."/>
            <person name="Jones B.M."/>
            <person name="Lawson T."/>
            <person name="Leese F."/>
            <person name="Lindquist E."/>
            <person name="Lobanov A."/>
            <person name="Lomsadze A."/>
            <person name="Malik S.B."/>
            <person name="Marsh M.E."/>
            <person name="Mackinder L."/>
            <person name="Mock T."/>
            <person name="Mueller-Roeber B."/>
            <person name="Pagarete A."/>
            <person name="Parker M."/>
            <person name="Probert I."/>
            <person name="Quesneville H."/>
            <person name="Raines C."/>
            <person name="Rensing S.A."/>
            <person name="Riano-Pachon D.M."/>
            <person name="Richier S."/>
            <person name="Rokitta S."/>
            <person name="Shiraiwa Y."/>
            <person name="Soanes D.M."/>
            <person name="van der Giezen M."/>
            <person name="Wahlund T.M."/>
            <person name="Williams B."/>
            <person name="Wilson W."/>
            <person name="Wolfe G."/>
            <person name="Wurch L.L."/>
        </authorList>
    </citation>
    <scope>NUCLEOTIDE SEQUENCE</scope>
</reference>
<protein>
    <submittedName>
        <fullName evidence="2">Uncharacterized protein</fullName>
    </submittedName>
</protein>
<sequence length="286" mass="30279">MRHAFRRWGVAHLLSWGRGARFARSCSLRRGWGRLRGVVQSPRRAAQELRVVADAPQPHPPHAPPSASHSVPPPRLPASSTSSPSPLPPPLVLVQSFPPREDGHRVAAVAAAAGDSPKPSSSAGPSLCRLCAGQPSAGEGPLAERGALLRLSQLLSRQRALAAEAPPVPVAAEAPPVPVAVEAPPVAAEAAAAPPPPVIARRLWRVTDPTCCASGAQLPRPARRRPPRRDCRGDLWAPRNPLLEPWRAAARASCAGGGAAASVTRLTAASRWGQPLWPYHRQVRQR</sequence>
<organism evidence="2 3">
    <name type="scientific">Emiliania huxleyi (strain CCMP1516)</name>
    <dbReference type="NCBI Taxonomy" id="280463"/>
    <lineage>
        <taxon>Eukaryota</taxon>
        <taxon>Haptista</taxon>
        <taxon>Haptophyta</taxon>
        <taxon>Prymnesiophyceae</taxon>
        <taxon>Isochrysidales</taxon>
        <taxon>Noelaerhabdaceae</taxon>
        <taxon>Emiliania</taxon>
    </lineage>
</organism>
<reference evidence="2" key="2">
    <citation type="submission" date="2024-10" db="UniProtKB">
        <authorList>
            <consortium name="EnsemblProtists"/>
        </authorList>
    </citation>
    <scope>IDENTIFICATION</scope>
</reference>
<dbReference type="KEGG" id="ehx:EMIHUDRAFT_442163"/>
<accession>A0A0D3K7C6</accession>
<keyword evidence="3" id="KW-1185">Reference proteome</keyword>
<dbReference type="AlphaFoldDB" id="A0A0D3K7C6"/>
<evidence type="ECO:0000256" key="1">
    <source>
        <dbReference type="SAM" id="MobiDB-lite"/>
    </source>
</evidence>